<dbReference type="RefSeq" id="WP_173949789.1">
    <property type="nucleotide sequence ID" value="NZ_CP102847.1"/>
</dbReference>
<gene>
    <name evidence="1" type="ORF">HPT29_027610</name>
</gene>
<geneLocation type="plasmid" evidence="1 2">
    <name>pR24_2</name>
</geneLocation>
<reference evidence="1" key="1">
    <citation type="submission" date="2022-08" db="EMBL/GenBank/DDBJ databases">
        <title>Microvirga terrae sp. nov., isolated from soil.</title>
        <authorList>
            <person name="Kim K.H."/>
            <person name="Seo Y.L."/>
            <person name="Kim J.M."/>
            <person name="Lee J.K."/>
            <person name="Han D.M."/>
            <person name="Jeon C.O."/>
        </authorList>
    </citation>
    <scope>NUCLEOTIDE SEQUENCE</scope>
    <source>
        <strain evidence="1">R24</strain>
        <plasmid evidence="1">pR24_2</plasmid>
    </source>
</reference>
<keyword evidence="2" id="KW-1185">Reference proteome</keyword>
<sequence length="113" mass="13061">MKQSTHDVLASGKHLECKSRTRGSDGCSFRIALYPKYFDGRTHGIVFGYFDERELLESAYLVPTKALKPHFDANAEEFEGSLRWRPTKAFIEGMPERRDITAHLRRVEDLLPF</sequence>
<proteinExistence type="predicted"/>
<dbReference type="EMBL" id="CP102847">
    <property type="protein sequence ID" value="UVF22788.1"/>
    <property type="molecule type" value="Genomic_DNA"/>
</dbReference>
<organism evidence="1 2">
    <name type="scientific">Microvirga terrae</name>
    <dbReference type="NCBI Taxonomy" id="2740529"/>
    <lineage>
        <taxon>Bacteria</taxon>
        <taxon>Pseudomonadati</taxon>
        <taxon>Pseudomonadota</taxon>
        <taxon>Alphaproteobacteria</taxon>
        <taxon>Hyphomicrobiales</taxon>
        <taxon>Methylobacteriaceae</taxon>
        <taxon>Microvirga</taxon>
    </lineage>
</organism>
<accession>A0ABY5RZW2</accession>
<evidence type="ECO:0000313" key="2">
    <source>
        <dbReference type="Proteomes" id="UP001017257"/>
    </source>
</evidence>
<protein>
    <submittedName>
        <fullName evidence="1">Uncharacterized protein</fullName>
    </submittedName>
</protein>
<name>A0ABY5RZW2_9HYPH</name>
<dbReference type="Proteomes" id="UP001017257">
    <property type="component" value="Plasmid pR24_2"/>
</dbReference>
<keyword evidence="1" id="KW-0614">Plasmid</keyword>
<evidence type="ECO:0000313" key="1">
    <source>
        <dbReference type="EMBL" id="UVF22788.1"/>
    </source>
</evidence>